<proteinExistence type="predicted"/>
<name>A0ABW9F7I2_9FIRM</name>
<comment type="caution">
    <text evidence="2">The sequence shown here is derived from an EMBL/GenBank/DDBJ whole genome shotgun (WGS) entry which is preliminary data.</text>
</comment>
<accession>A0ABW9F7I2</accession>
<gene>
    <name evidence="2" type="ORF">ABGF40_06660</name>
</gene>
<feature type="transmembrane region" description="Helical" evidence="1">
    <location>
        <begin position="78"/>
        <end position="97"/>
    </location>
</feature>
<evidence type="ECO:0000256" key="1">
    <source>
        <dbReference type="SAM" id="Phobius"/>
    </source>
</evidence>
<keyword evidence="1" id="KW-1133">Transmembrane helix</keyword>
<evidence type="ECO:0000313" key="3">
    <source>
        <dbReference type="Proteomes" id="UP001629536"/>
    </source>
</evidence>
<reference evidence="2 3" key="1">
    <citation type="journal article" date="2024" name="Front. Microbiol.">
        <title>Pangenomic and biochemical analyses of Helcococcus ovis reveal widespread tetracycline resistance and a novel bacterial species, Helcococcus bovis.</title>
        <authorList>
            <person name="Cunha F."/>
            <person name="Zhai Y."/>
            <person name="Casaro S."/>
            <person name="Jones K.L."/>
            <person name="Hernandez M."/>
            <person name="Bisinotto R.S."/>
            <person name="Kariyawasam S."/>
            <person name="Brown M.B."/>
            <person name="Phillips A."/>
            <person name="Jeong K.C."/>
            <person name="Galvao K.N."/>
        </authorList>
    </citation>
    <scope>NUCLEOTIDE SEQUENCE [LARGE SCALE GENOMIC DNA]</scope>
    <source>
        <strain evidence="2 3">KG197</strain>
    </source>
</reference>
<organism evidence="2 3">
    <name type="scientific">Helcococcus bovis</name>
    <dbReference type="NCBI Taxonomy" id="3153252"/>
    <lineage>
        <taxon>Bacteria</taxon>
        <taxon>Bacillati</taxon>
        <taxon>Bacillota</taxon>
        <taxon>Tissierellia</taxon>
        <taxon>Tissierellales</taxon>
        <taxon>Peptoniphilaceae</taxon>
        <taxon>Helcococcus</taxon>
    </lineage>
</organism>
<protein>
    <recommendedName>
        <fullName evidence="4">LPXTG cell wall anchor domain-containing protein</fullName>
    </recommendedName>
</protein>
<evidence type="ECO:0008006" key="4">
    <source>
        <dbReference type="Google" id="ProtNLM"/>
    </source>
</evidence>
<keyword evidence="1" id="KW-0812">Transmembrane</keyword>
<dbReference type="EMBL" id="JBFNFH010000016">
    <property type="protein sequence ID" value="MFM1525357.1"/>
    <property type="molecule type" value="Genomic_DNA"/>
</dbReference>
<keyword evidence="3" id="KW-1185">Reference proteome</keyword>
<dbReference type="Proteomes" id="UP001629536">
    <property type="component" value="Unassembled WGS sequence"/>
</dbReference>
<keyword evidence="1" id="KW-0472">Membrane</keyword>
<sequence length="101" mass="11335">MEEKTISESLSIGGRKAKLTKLDENSFKLSVETNSGTRNNLNIHLISFGTKDFDKKFEYEKEDTYSKEKMQNPNTSDAGILSSSIILIASLASVIFLNKRK</sequence>
<evidence type="ECO:0000313" key="2">
    <source>
        <dbReference type="EMBL" id="MFM1525357.1"/>
    </source>
</evidence>
<dbReference type="RefSeq" id="WP_408126813.1">
    <property type="nucleotide sequence ID" value="NZ_JBFNFH010000016.1"/>
</dbReference>